<evidence type="ECO:0000259" key="1">
    <source>
        <dbReference type="Pfam" id="PF10412"/>
    </source>
</evidence>
<protein>
    <recommendedName>
        <fullName evidence="1">Type IV secretion system coupling protein TraD DNA-binding domain-containing protein</fullName>
    </recommendedName>
</protein>
<dbReference type="InterPro" id="IPR019476">
    <property type="entry name" value="T4SS_TraD_DNA-bd"/>
</dbReference>
<evidence type="ECO:0000313" key="2">
    <source>
        <dbReference type="EMBL" id="PIT92406.1"/>
    </source>
</evidence>
<dbReference type="EMBL" id="PFBA01000024">
    <property type="protein sequence ID" value="PIT92406.1"/>
    <property type="molecule type" value="Genomic_DNA"/>
</dbReference>
<dbReference type="AlphaFoldDB" id="A0A2M6WI28"/>
<dbReference type="Pfam" id="PF10412">
    <property type="entry name" value="TrwB_AAD_bind"/>
    <property type="match status" value="1"/>
</dbReference>
<accession>A0A2M6WI28</accession>
<name>A0A2M6WI28_9BACT</name>
<dbReference type="PANTHER" id="PTHR30121">
    <property type="entry name" value="UNCHARACTERIZED PROTEIN YJGR-RELATED"/>
    <property type="match status" value="1"/>
</dbReference>
<dbReference type="PANTHER" id="PTHR30121:SF11">
    <property type="entry name" value="AAA+ ATPASE DOMAIN-CONTAINING PROTEIN"/>
    <property type="match status" value="1"/>
</dbReference>
<gene>
    <name evidence="2" type="ORF">COU08_02785</name>
</gene>
<dbReference type="InterPro" id="IPR027417">
    <property type="entry name" value="P-loop_NTPase"/>
</dbReference>
<dbReference type="Proteomes" id="UP000228635">
    <property type="component" value="Unassembled WGS sequence"/>
</dbReference>
<proteinExistence type="predicted"/>
<dbReference type="Gene3D" id="3.40.50.300">
    <property type="entry name" value="P-loop containing nucleotide triphosphate hydrolases"/>
    <property type="match status" value="2"/>
</dbReference>
<dbReference type="InterPro" id="IPR051162">
    <property type="entry name" value="T4SS_component"/>
</dbReference>
<feature type="domain" description="Type IV secretion system coupling protein TraD DNA-binding" evidence="1">
    <location>
        <begin position="54"/>
        <end position="369"/>
    </location>
</feature>
<reference evidence="3" key="1">
    <citation type="submission" date="2017-09" db="EMBL/GenBank/DDBJ databases">
        <title>Depth-based differentiation of microbial function through sediment-hosted aquifers and enrichment of novel symbionts in the deep terrestrial subsurface.</title>
        <authorList>
            <person name="Probst A.J."/>
            <person name="Ladd B."/>
            <person name="Jarett J.K."/>
            <person name="Geller-Mcgrath D.E."/>
            <person name="Sieber C.M.K."/>
            <person name="Emerson J.B."/>
            <person name="Anantharaman K."/>
            <person name="Thomas B.C."/>
            <person name="Malmstrom R."/>
            <person name="Stieglmeier M."/>
            <person name="Klingl A."/>
            <person name="Woyke T."/>
            <person name="Ryan C.M."/>
            <person name="Banfield J.F."/>
        </authorList>
    </citation>
    <scope>NUCLEOTIDE SEQUENCE [LARGE SCALE GENOMIC DNA]</scope>
</reference>
<evidence type="ECO:0000313" key="3">
    <source>
        <dbReference type="Proteomes" id="UP000228635"/>
    </source>
</evidence>
<sequence>MEKPTKIQIIKYAPPPTELPIYGCIAPEDALFIGRTNYVAALEEKRFVFGIKRADKQNHIYIIGKRGMGKSKLMELLIRQDVAYGYGLCLMDPYGTLIDAILDFIPEERISDVVIIDPTDNKNSVAFNPLINVKESLRHQVSESILEAMRKQLNSNWTPRLEHVFRCTCRALLDYPEATMKGMILMLSDERYRERAMPYIKDDIIKRFWEVEFPVWLVRHETEAVIPIINKVSQFLSDPLVKAMFDQAENKLDIETLIQENKILLVNLAKSKIGDENASLFGSMLITRIKQAGIARSVLNHDERVEFSLYIDEFQHIATSAFEHIVSEGNNYGFSLTLAHQNISQLPDRVRINVLGNVDTLIIFRIGTADAEKLVGEMSPVFEAKDMTNLGARQFYIKMGIDGETSEPFSAETLNILKPNHPSYRATIINQSQKKYGKPTVAEKII</sequence>
<organism evidence="2 3">
    <name type="scientific">Candidatus Harrisonbacteria bacterium CG10_big_fil_rev_8_21_14_0_10_42_17</name>
    <dbReference type="NCBI Taxonomy" id="1974584"/>
    <lineage>
        <taxon>Bacteria</taxon>
        <taxon>Candidatus Harrisoniibacteriota</taxon>
    </lineage>
</organism>
<dbReference type="SUPFAM" id="SSF52540">
    <property type="entry name" value="P-loop containing nucleoside triphosphate hydrolases"/>
    <property type="match status" value="1"/>
</dbReference>
<comment type="caution">
    <text evidence="2">The sequence shown here is derived from an EMBL/GenBank/DDBJ whole genome shotgun (WGS) entry which is preliminary data.</text>
</comment>